<evidence type="ECO:0000313" key="2">
    <source>
        <dbReference type="Proteomes" id="UP000029922"/>
    </source>
</evidence>
<accession>A0A4U8TJG2</accession>
<dbReference type="EMBL" id="JRPD02000007">
    <property type="protein sequence ID" value="TLE00490.1"/>
    <property type="molecule type" value="Genomic_DNA"/>
</dbReference>
<organism evidence="1 2">
    <name type="scientific">Helicobacter muridarum</name>
    <dbReference type="NCBI Taxonomy" id="216"/>
    <lineage>
        <taxon>Bacteria</taxon>
        <taxon>Pseudomonadati</taxon>
        <taxon>Campylobacterota</taxon>
        <taxon>Epsilonproteobacteria</taxon>
        <taxon>Campylobacterales</taxon>
        <taxon>Helicobacteraceae</taxon>
        <taxon>Helicobacter</taxon>
    </lineage>
</organism>
<dbReference type="Proteomes" id="UP000029922">
    <property type="component" value="Unassembled WGS sequence"/>
</dbReference>
<dbReference type="Gene3D" id="3.40.50.300">
    <property type="entry name" value="P-loop containing nucleotide triphosphate hydrolases"/>
    <property type="match status" value="1"/>
</dbReference>
<reference evidence="1 2" key="1">
    <citation type="journal article" date="2014" name="Genome Announc.">
        <title>Draft genome sequences of eight enterohepatic helicobacter species isolated from both laboratory and wild rodents.</title>
        <authorList>
            <person name="Sheh A."/>
            <person name="Shen Z."/>
            <person name="Fox J.G."/>
        </authorList>
    </citation>
    <scope>NUCLEOTIDE SEQUENCE [LARGE SCALE GENOMIC DNA]</scope>
    <source>
        <strain evidence="1 2">ST1</strain>
    </source>
</reference>
<dbReference type="SUPFAM" id="SSF52540">
    <property type="entry name" value="P-loop containing nucleoside triphosphate hydrolases"/>
    <property type="match status" value="1"/>
</dbReference>
<protein>
    <submittedName>
        <fullName evidence="1">ATP-binding cassette domain-containing protein</fullName>
    </submittedName>
</protein>
<dbReference type="STRING" id="216.LS73_01615"/>
<dbReference type="AlphaFoldDB" id="A0A4U8TJG2"/>
<keyword evidence="1" id="KW-0547">Nucleotide-binding</keyword>
<gene>
    <name evidence="1" type="ORF">LS73_004730</name>
</gene>
<proteinExistence type="predicted"/>
<comment type="caution">
    <text evidence="1">The sequence shown here is derived from an EMBL/GenBank/DDBJ whole genome shotgun (WGS) entry which is preliminary data.</text>
</comment>
<name>A0A4U8TJG2_9HELI</name>
<sequence>MLIILRIKNVSLSQKSLVSMFGKSGSGKSSLARFLEENLNNCVYISQKLPKGNAKSSIATYLEANKIIKSHFANFSKKIYRIL</sequence>
<keyword evidence="1" id="KW-0067">ATP-binding</keyword>
<evidence type="ECO:0000313" key="1">
    <source>
        <dbReference type="EMBL" id="TLE00490.1"/>
    </source>
</evidence>
<dbReference type="GO" id="GO:0005524">
    <property type="term" value="F:ATP binding"/>
    <property type="evidence" value="ECO:0007669"/>
    <property type="project" value="UniProtKB-KW"/>
</dbReference>
<dbReference type="InterPro" id="IPR027417">
    <property type="entry name" value="P-loop_NTPase"/>
</dbReference>